<dbReference type="AlphaFoldDB" id="A0A0C1QWA2"/>
<keyword evidence="1" id="KW-0472">Membrane</keyword>
<dbReference type="EMBL" id="AYSO01000020">
    <property type="protein sequence ID" value="KIE45282.1"/>
    <property type="molecule type" value="Genomic_DNA"/>
</dbReference>
<dbReference type="PANTHER" id="PTHR36433:SF2">
    <property type="entry name" value="YXEA FAMILY PROTEIN"/>
    <property type="match status" value="1"/>
</dbReference>
<accession>A0A0C1QWA2</accession>
<proteinExistence type="predicted"/>
<dbReference type="InterPro" id="IPR036166">
    <property type="entry name" value="YxeA-like_sf"/>
</dbReference>
<keyword evidence="1" id="KW-1133">Transmembrane helix</keyword>
<gene>
    <name evidence="2" type="ORF">U732_770</name>
</gene>
<organism evidence="2 3">
    <name type="scientific">Clostridium argentinense CDC 2741</name>
    <dbReference type="NCBI Taxonomy" id="1418104"/>
    <lineage>
        <taxon>Bacteria</taxon>
        <taxon>Bacillati</taxon>
        <taxon>Bacillota</taxon>
        <taxon>Clostridia</taxon>
        <taxon>Eubacteriales</taxon>
        <taxon>Clostridiaceae</taxon>
        <taxon>Clostridium</taxon>
    </lineage>
</organism>
<dbReference type="PANTHER" id="PTHR36433">
    <property type="entry name" value="HYPOTHETICAL CYTOSOLIC PROTEIN"/>
    <property type="match status" value="1"/>
</dbReference>
<evidence type="ECO:0000313" key="2">
    <source>
        <dbReference type="EMBL" id="KIE45282.1"/>
    </source>
</evidence>
<keyword evidence="1" id="KW-0812">Transmembrane</keyword>
<reference evidence="2 3" key="1">
    <citation type="journal article" date="2015" name="Infect. Genet. Evol.">
        <title>Genomic sequences of six botulinum neurotoxin-producing strains representing three clostridial species illustrate the mobility and diversity of botulinum neurotoxin genes.</title>
        <authorList>
            <person name="Smith T.J."/>
            <person name="Hill K.K."/>
            <person name="Xie G."/>
            <person name="Foley B.T."/>
            <person name="Williamson C.H."/>
            <person name="Foster J.T."/>
            <person name="Johnson S.L."/>
            <person name="Chertkov O."/>
            <person name="Teshima H."/>
            <person name="Gibbons H.S."/>
            <person name="Johnsky L.A."/>
            <person name="Karavis M.A."/>
            <person name="Smith L.A."/>
        </authorList>
    </citation>
    <scope>NUCLEOTIDE SEQUENCE [LARGE SCALE GENOMIC DNA]</scope>
    <source>
        <strain evidence="2 3">CDC 2741</strain>
    </source>
</reference>
<dbReference type="RefSeq" id="WP_039636846.1">
    <property type="nucleotide sequence ID" value="NZ_AYSO01000020.1"/>
</dbReference>
<dbReference type="OrthoDB" id="8719215at2"/>
<evidence type="ECO:0008006" key="4">
    <source>
        <dbReference type="Google" id="ProtNLM"/>
    </source>
</evidence>
<dbReference type="NCBIfam" id="TIGR01655">
    <property type="entry name" value="yxeA_fam"/>
    <property type="match status" value="1"/>
</dbReference>
<dbReference type="Proteomes" id="UP000031366">
    <property type="component" value="Unassembled WGS sequence"/>
</dbReference>
<name>A0A0C1QWA2_9CLOT</name>
<dbReference type="SUPFAM" id="SSF159121">
    <property type="entry name" value="BC4932-like"/>
    <property type="match status" value="1"/>
</dbReference>
<keyword evidence="3" id="KW-1185">Reference proteome</keyword>
<dbReference type="InterPro" id="IPR006542">
    <property type="entry name" value="DUF1093"/>
</dbReference>
<feature type="transmembrane region" description="Helical" evidence="1">
    <location>
        <begin position="5"/>
        <end position="23"/>
    </location>
</feature>
<sequence>MKKFFSIICLIILMIVSFLILFLNPDKLTPENPAGKSIYYTVINNKSTFLNDDNRYEYTLDSYDNKGNVKTLTFTASKELRENAYLELYVAPFRGVTYWQEIQYNDLPGIVQKIYVK</sequence>
<dbReference type="Gene3D" id="2.40.50.480">
    <property type="match status" value="1"/>
</dbReference>
<dbReference type="Pfam" id="PF06486">
    <property type="entry name" value="DUF1093"/>
    <property type="match status" value="1"/>
</dbReference>
<comment type="caution">
    <text evidence="2">The sequence shown here is derived from an EMBL/GenBank/DDBJ whole genome shotgun (WGS) entry which is preliminary data.</text>
</comment>
<protein>
    <recommendedName>
        <fullName evidence="4">YxeA family protein</fullName>
    </recommendedName>
</protein>
<evidence type="ECO:0000313" key="3">
    <source>
        <dbReference type="Proteomes" id="UP000031366"/>
    </source>
</evidence>
<dbReference type="STRING" id="29341.RSJ17_06650"/>
<evidence type="ECO:0000256" key="1">
    <source>
        <dbReference type="SAM" id="Phobius"/>
    </source>
</evidence>